<keyword evidence="3 7" id="KW-1133">Transmembrane helix</keyword>
<keyword evidence="2 7" id="KW-0812">Transmembrane</keyword>
<evidence type="ECO:0000256" key="5">
    <source>
        <dbReference type="ARBA" id="ARBA00038359"/>
    </source>
</evidence>
<comment type="similarity">
    <text evidence="5">Belongs to the SAT4 family.</text>
</comment>
<feature type="domain" description="Rhodopsin" evidence="8">
    <location>
        <begin position="29"/>
        <end position="187"/>
    </location>
</feature>
<evidence type="ECO:0000256" key="3">
    <source>
        <dbReference type="ARBA" id="ARBA00022989"/>
    </source>
</evidence>
<sequence length="360" mass="38812">MNDIPNPHGTGLVVLIWILTGISVVVVSLRVLAKTKIRQFRIDDVVMIVVLILGIISGSLHTTAVKYGYGLPDATVPEPVATTGRKFYIIGLASLILCSAVGRAAFVLYLLAILGGQKGRRIILTALAILEMVFNSVSVILIFATCTPVSMVWDYAAEGTCTATSIQVNFGYFQSTFNVFVDLYLAVFRPISSGILNSNSESKSRDGRRYRQNRPTPEIYNDALGGTVNLLRWGYIEADLVIITASLPCLRSVILSGFHYMTSSGHRSRSYELGAAYTGTHAGTASVTAQATSHRKTDSRLRGMLSTRNRADDGASVDRILGSRNSLDGVETGGSSQEGSAGIRKQVEVTVVADDRRKGV</sequence>
<dbReference type="AlphaFoldDB" id="B0YD23"/>
<accession>B0YD23</accession>
<dbReference type="PANTHER" id="PTHR33048:SF155">
    <property type="entry name" value="INTEGRAL MEMBRANE PROTEIN"/>
    <property type="match status" value="1"/>
</dbReference>
<gene>
    <name evidence="9" type="ORF">AFUB_094010</name>
</gene>
<feature type="transmembrane region" description="Helical" evidence="7">
    <location>
        <begin position="12"/>
        <end position="33"/>
    </location>
</feature>
<dbReference type="GO" id="GO:0016020">
    <property type="term" value="C:membrane"/>
    <property type="evidence" value="ECO:0007669"/>
    <property type="project" value="UniProtKB-SubCell"/>
</dbReference>
<dbReference type="PANTHER" id="PTHR33048">
    <property type="entry name" value="PTH11-LIKE INTEGRAL MEMBRANE PROTEIN (AFU_ORTHOLOGUE AFUA_5G11245)"/>
    <property type="match status" value="1"/>
</dbReference>
<keyword evidence="10" id="KW-1185">Reference proteome</keyword>
<protein>
    <submittedName>
        <fullName evidence="9">Integral membrane protein</fullName>
    </submittedName>
</protein>
<feature type="transmembrane region" description="Helical" evidence="7">
    <location>
        <begin position="123"/>
        <end position="144"/>
    </location>
</feature>
<comment type="subcellular location">
    <subcellularLocation>
        <location evidence="1">Membrane</location>
        <topology evidence="1">Multi-pass membrane protein</topology>
    </subcellularLocation>
</comment>
<reference evidence="9 10" key="1">
    <citation type="journal article" date="2008" name="PLoS Genet.">
        <title>Genomic islands in the pathogenic filamentous fungus Aspergillus fumigatus.</title>
        <authorList>
            <person name="Fedorova N.D."/>
            <person name="Khaldi N."/>
            <person name="Joardar V.S."/>
            <person name="Maiti R."/>
            <person name="Amedeo P."/>
            <person name="Anderson M.J."/>
            <person name="Crabtree J."/>
            <person name="Silva J.C."/>
            <person name="Badger J.H."/>
            <person name="Albarraq A."/>
            <person name="Angiuoli S."/>
            <person name="Bussey H."/>
            <person name="Bowyer P."/>
            <person name="Cotty P.J."/>
            <person name="Dyer P.S."/>
            <person name="Egan A."/>
            <person name="Galens K."/>
            <person name="Fraser-Liggett C.M."/>
            <person name="Haas B.J."/>
            <person name="Inman J.M."/>
            <person name="Kent R."/>
            <person name="Lemieux S."/>
            <person name="Malavazi I."/>
            <person name="Orvis J."/>
            <person name="Roemer T."/>
            <person name="Ronning C.M."/>
            <person name="Sundaram J.P."/>
            <person name="Sutton G."/>
            <person name="Turner G."/>
            <person name="Venter J.C."/>
            <person name="White O.R."/>
            <person name="Whitty B.R."/>
            <person name="Youngman P."/>
            <person name="Wolfe K.H."/>
            <person name="Goldman G.H."/>
            <person name="Wortman J.R."/>
            <person name="Jiang B."/>
            <person name="Denning D.W."/>
            <person name="Nierman W.C."/>
        </authorList>
    </citation>
    <scope>NUCLEOTIDE SEQUENCE [LARGE SCALE GENOMIC DNA]</scope>
    <source>
        <strain evidence="10">CBS 144.89 / FGSC A1163 / CEA10</strain>
    </source>
</reference>
<dbReference type="Pfam" id="PF20684">
    <property type="entry name" value="Fung_rhodopsin"/>
    <property type="match status" value="1"/>
</dbReference>
<evidence type="ECO:0000256" key="4">
    <source>
        <dbReference type="ARBA" id="ARBA00023136"/>
    </source>
</evidence>
<evidence type="ECO:0000256" key="6">
    <source>
        <dbReference type="SAM" id="MobiDB-lite"/>
    </source>
</evidence>
<dbReference type="PhylomeDB" id="B0YD23"/>
<proteinExistence type="inferred from homology"/>
<feature type="region of interest" description="Disordered" evidence="6">
    <location>
        <begin position="322"/>
        <end position="343"/>
    </location>
</feature>
<evidence type="ECO:0000313" key="9">
    <source>
        <dbReference type="EMBL" id="EDP47557.1"/>
    </source>
</evidence>
<dbReference type="InterPro" id="IPR052337">
    <property type="entry name" value="SAT4-like"/>
</dbReference>
<dbReference type="InterPro" id="IPR049326">
    <property type="entry name" value="Rhodopsin_dom_fungi"/>
</dbReference>
<feature type="transmembrane region" description="Helical" evidence="7">
    <location>
        <begin position="45"/>
        <end position="67"/>
    </location>
</feature>
<dbReference type="Proteomes" id="UP000001699">
    <property type="component" value="Unassembled WGS sequence"/>
</dbReference>
<dbReference type="HOGENOM" id="CLU_028200_3_7_1"/>
<evidence type="ECO:0000256" key="2">
    <source>
        <dbReference type="ARBA" id="ARBA00022692"/>
    </source>
</evidence>
<dbReference type="OrthoDB" id="4682787at2759"/>
<name>B0YD23_ASPFC</name>
<dbReference type="EMBL" id="DS499602">
    <property type="protein sequence ID" value="EDP47557.1"/>
    <property type="molecule type" value="Genomic_DNA"/>
</dbReference>
<evidence type="ECO:0000259" key="8">
    <source>
        <dbReference type="Pfam" id="PF20684"/>
    </source>
</evidence>
<evidence type="ECO:0000256" key="1">
    <source>
        <dbReference type="ARBA" id="ARBA00004141"/>
    </source>
</evidence>
<feature type="transmembrane region" description="Helical" evidence="7">
    <location>
        <begin position="87"/>
        <end position="111"/>
    </location>
</feature>
<evidence type="ECO:0000313" key="10">
    <source>
        <dbReference type="Proteomes" id="UP000001699"/>
    </source>
</evidence>
<keyword evidence="4 7" id="KW-0472">Membrane</keyword>
<evidence type="ECO:0000256" key="7">
    <source>
        <dbReference type="SAM" id="Phobius"/>
    </source>
</evidence>
<organism evidence="9 10">
    <name type="scientific">Aspergillus fumigatus (strain CBS 144.89 / FGSC A1163 / CEA10)</name>
    <name type="common">Neosartorya fumigata</name>
    <dbReference type="NCBI Taxonomy" id="451804"/>
    <lineage>
        <taxon>Eukaryota</taxon>
        <taxon>Fungi</taxon>
        <taxon>Dikarya</taxon>
        <taxon>Ascomycota</taxon>
        <taxon>Pezizomycotina</taxon>
        <taxon>Eurotiomycetes</taxon>
        <taxon>Eurotiomycetidae</taxon>
        <taxon>Eurotiales</taxon>
        <taxon>Aspergillaceae</taxon>
        <taxon>Aspergillus</taxon>
        <taxon>Aspergillus subgen. Fumigati</taxon>
    </lineage>
</organism>
<dbReference type="VEuPathDB" id="FungiDB:AFUB_094010"/>